<organism evidence="2">
    <name type="scientific">Arundo donax</name>
    <name type="common">Giant reed</name>
    <name type="synonym">Donax arundinaceus</name>
    <dbReference type="NCBI Taxonomy" id="35708"/>
    <lineage>
        <taxon>Eukaryota</taxon>
        <taxon>Viridiplantae</taxon>
        <taxon>Streptophyta</taxon>
        <taxon>Embryophyta</taxon>
        <taxon>Tracheophyta</taxon>
        <taxon>Spermatophyta</taxon>
        <taxon>Magnoliopsida</taxon>
        <taxon>Liliopsida</taxon>
        <taxon>Poales</taxon>
        <taxon>Poaceae</taxon>
        <taxon>PACMAD clade</taxon>
        <taxon>Arundinoideae</taxon>
        <taxon>Arundineae</taxon>
        <taxon>Arundo</taxon>
    </lineage>
</organism>
<feature type="region of interest" description="Disordered" evidence="1">
    <location>
        <begin position="1"/>
        <end position="38"/>
    </location>
</feature>
<accession>A0A0A9CAI8</accession>
<sequence>MAPRRRTSPVVFSKKKHPKLGPRKVTKASTPYMGSRPL</sequence>
<reference evidence="2" key="2">
    <citation type="journal article" date="2015" name="Data Brief">
        <title>Shoot transcriptome of the giant reed, Arundo donax.</title>
        <authorList>
            <person name="Barrero R.A."/>
            <person name="Guerrero F.D."/>
            <person name="Moolhuijzen P."/>
            <person name="Goolsby J.A."/>
            <person name="Tidwell J."/>
            <person name="Bellgard S.E."/>
            <person name="Bellgard M.I."/>
        </authorList>
    </citation>
    <scope>NUCLEOTIDE SEQUENCE</scope>
    <source>
        <tissue evidence="2">Shoot tissue taken approximately 20 cm above the soil surface</tissue>
    </source>
</reference>
<reference evidence="2" key="1">
    <citation type="submission" date="2014-09" db="EMBL/GenBank/DDBJ databases">
        <authorList>
            <person name="Magalhaes I.L.F."/>
            <person name="Oliveira U."/>
            <person name="Santos F.R."/>
            <person name="Vidigal T.H.D.A."/>
            <person name="Brescovit A.D."/>
            <person name="Santos A.J."/>
        </authorList>
    </citation>
    <scope>NUCLEOTIDE SEQUENCE</scope>
    <source>
        <tissue evidence="2">Shoot tissue taken approximately 20 cm above the soil surface</tissue>
    </source>
</reference>
<protein>
    <submittedName>
        <fullName evidence="2">Uncharacterized protein</fullName>
    </submittedName>
</protein>
<dbReference type="EMBL" id="GBRH01224571">
    <property type="protein sequence ID" value="JAD73324.1"/>
    <property type="molecule type" value="Transcribed_RNA"/>
</dbReference>
<proteinExistence type="predicted"/>
<evidence type="ECO:0000256" key="1">
    <source>
        <dbReference type="SAM" id="MobiDB-lite"/>
    </source>
</evidence>
<evidence type="ECO:0000313" key="2">
    <source>
        <dbReference type="EMBL" id="JAD73324.1"/>
    </source>
</evidence>
<feature type="compositionally biased region" description="Basic residues" evidence="1">
    <location>
        <begin position="1"/>
        <end position="26"/>
    </location>
</feature>
<name>A0A0A9CAI8_ARUDO</name>
<dbReference type="AlphaFoldDB" id="A0A0A9CAI8"/>